<gene>
    <name evidence="7" type="ORF">SAMN05421807_104176</name>
</gene>
<feature type="transmembrane region" description="Helical" evidence="6">
    <location>
        <begin position="303"/>
        <end position="324"/>
    </location>
</feature>
<evidence type="ECO:0000256" key="3">
    <source>
        <dbReference type="ARBA" id="ARBA00022692"/>
    </source>
</evidence>
<feature type="transmembrane region" description="Helical" evidence="6">
    <location>
        <begin position="46"/>
        <end position="64"/>
    </location>
</feature>
<feature type="transmembrane region" description="Helical" evidence="6">
    <location>
        <begin position="84"/>
        <end position="110"/>
    </location>
</feature>
<evidence type="ECO:0000256" key="5">
    <source>
        <dbReference type="ARBA" id="ARBA00023136"/>
    </source>
</evidence>
<name>A0A1M5QL49_9BACI</name>
<dbReference type="Pfam" id="PF13440">
    <property type="entry name" value="Polysacc_synt_3"/>
    <property type="match status" value="1"/>
</dbReference>
<sequence length="433" mass="48053">MINKLVKIKNSTFVQNTIILASGTMVAQVIALLSSPIITRIYGPEIFGLMGVFLAINQIFIPVSSLTYPISIVLPKDYRNAKKLAFLSIMVSVLLSLIVALIILFLGDYIVELFKIQQITQFLFLIPIVIVFSGFSQVATQWLVRTKEFAINAKVSVYQSILINGGKVGIGLLYPTAAVLIILTALANGVRAIMLFLFMQLKRQSNSSKYENTDEKQLTIGELAKKYKDFPLYRAPEVFINSISQRFPVLMLTSFFGPAIAGFYTLGNTVLQQPIRLIGDSVGNVFYPRITEASHKKESLTKLILKATVALSLIGIIPFGIIIFLGPCLFSAVFGDEWVTAGKYAQWIGVFLFCEFINKPAVKSLPVLSAQLFQLLFTIITFIVRICALAIGYFVFKNDLFAISLFSISSAILHIVFILIVIGKSKSFDKKHL</sequence>
<evidence type="ECO:0000313" key="7">
    <source>
        <dbReference type="EMBL" id="SHH14521.1"/>
    </source>
</evidence>
<accession>A0A1M5QL49</accession>
<evidence type="ECO:0000256" key="1">
    <source>
        <dbReference type="ARBA" id="ARBA00004651"/>
    </source>
</evidence>
<organism evidence="7 8">
    <name type="scientific">Virgibacillus chiguensis</name>
    <dbReference type="NCBI Taxonomy" id="411959"/>
    <lineage>
        <taxon>Bacteria</taxon>
        <taxon>Bacillati</taxon>
        <taxon>Bacillota</taxon>
        <taxon>Bacilli</taxon>
        <taxon>Bacillales</taxon>
        <taxon>Bacillaceae</taxon>
        <taxon>Virgibacillus</taxon>
    </lineage>
</organism>
<keyword evidence="4 6" id="KW-1133">Transmembrane helix</keyword>
<dbReference type="PANTHER" id="PTHR30250">
    <property type="entry name" value="PST FAMILY PREDICTED COLANIC ACID TRANSPORTER"/>
    <property type="match status" value="1"/>
</dbReference>
<feature type="transmembrane region" description="Helical" evidence="6">
    <location>
        <begin position="13"/>
        <end position="34"/>
    </location>
</feature>
<evidence type="ECO:0000256" key="6">
    <source>
        <dbReference type="SAM" id="Phobius"/>
    </source>
</evidence>
<dbReference type="Proteomes" id="UP000184079">
    <property type="component" value="Unassembled WGS sequence"/>
</dbReference>
<dbReference type="OrthoDB" id="109075at2"/>
<dbReference type="EMBL" id="FQXD01000004">
    <property type="protein sequence ID" value="SHH14521.1"/>
    <property type="molecule type" value="Genomic_DNA"/>
</dbReference>
<dbReference type="GO" id="GO:0005886">
    <property type="term" value="C:plasma membrane"/>
    <property type="evidence" value="ECO:0007669"/>
    <property type="project" value="UniProtKB-SubCell"/>
</dbReference>
<evidence type="ECO:0000256" key="2">
    <source>
        <dbReference type="ARBA" id="ARBA00022475"/>
    </source>
</evidence>
<dbReference type="InterPro" id="IPR050833">
    <property type="entry name" value="Poly_Biosynth_Transport"/>
</dbReference>
<proteinExistence type="predicted"/>
<reference evidence="8" key="1">
    <citation type="submission" date="2016-11" db="EMBL/GenBank/DDBJ databases">
        <authorList>
            <person name="Varghese N."/>
            <person name="Submissions S."/>
        </authorList>
    </citation>
    <scope>NUCLEOTIDE SEQUENCE [LARGE SCALE GENOMIC DNA]</scope>
    <source>
        <strain evidence="8">CGMCC 1.6496</strain>
    </source>
</reference>
<keyword evidence="3 6" id="KW-0812">Transmembrane</keyword>
<feature type="transmembrane region" description="Helical" evidence="6">
    <location>
        <begin position="122"/>
        <end position="144"/>
    </location>
</feature>
<protein>
    <submittedName>
        <fullName evidence="7">Membrane protein involved in the export of O-antigen and teichoic acid</fullName>
    </submittedName>
</protein>
<feature type="transmembrane region" description="Helical" evidence="6">
    <location>
        <begin position="172"/>
        <end position="199"/>
    </location>
</feature>
<dbReference type="AlphaFoldDB" id="A0A1M5QL49"/>
<dbReference type="RefSeq" id="WP_073006534.1">
    <property type="nucleotide sequence ID" value="NZ_FQXD01000004.1"/>
</dbReference>
<keyword evidence="2" id="KW-1003">Cell membrane</keyword>
<comment type="subcellular location">
    <subcellularLocation>
        <location evidence="1">Cell membrane</location>
        <topology evidence="1">Multi-pass membrane protein</topology>
    </subcellularLocation>
</comment>
<feature type="transmembrane region" description="Helical" evidence="6">
    <location>
        <begin position="373"/>
        <end position="395"/>
    </location>
</feature>
<keyword evidence="8" id="KW-1185">Reference proteome</keyword>
<evidence type="ECO:0000313" key="8">
    <source>
        <dbReference type="Proteomes" id="UP000184079"/>
    </source>
</evidence>
<dbReference type="PANTHER" id="PTHR30250:SF28">
    <property type="entry name" value="POLYSACCHARIDE BIOSYNTHESIS PROTEIN"/>
    <property type="match status" value="1"/>
</dbReference>
<keyword evidence="5 6" id="KW-0472">Membrane</keyword>
<feature type="transmembrane region" description="Helical" evidence="6">
    <location>
        <begin position="401"/>
        <end position="422"/>
    </location>
</feature>
<evidence type="ECO:0000256" key="4">
    <source>
        <dbReference type="ARBA" id="ARBA00022989"/>
    </source>
</evidence>